<keyword evidence="3" id="KW-1185">Reference proteome</keyword>
<dbReference type="Proteomes" id="UP000649617">
    <property type="component" value="Unassembled WGS sequence"/>
</dbReference>
<reference evidence="2" key="1">
    <citation type="submission" date="2021-02" db="EMBL/GenBank/DDBJ databases">
        <authorList>
            <person name="Dougan E. K."/>
            <person name="Rhodes N."/>
            <person name="Thang M."/>
            <person name="Chan C."/>
        </authorList>
    </citation>
    <scope>NUCLEOTIDE SEQUENCE</scope>
</reference>
<feature type="transmembrane region" description="Helical" evidence="1">
    <location>
        <begin position="130"/>
        <end position="149"/>
    </location>
</feature>
<keyword evidence="1" id="KW-0472">Membrane</keyword>
<accession>A0A812IQR8</accession>
<dbReference type="EMBL" id="CAJNIZ010000526">
    <property type="protein sequence ID" value="CAE7168442.1"/>
    <property type="molecule type" value="Genomic_DNA"/>
</dbReference>
<gene>
    <name evidence="2" type="ORF">SPIL2461_LOCUS631</name>
</gene>
<keyword evidence="1" id="KW-1133">Transmembrane helix</keyword>
<evidence type="ECO:0000256" key="1">
    <source>
        <dbReference type="SAM" id="Phobius"/>
    </source>
</evidence>
<keyword evidence="1" id="KW-0812">Transmembrane</keyword>
<sequence length="161" mass="17077">MAWRRPIPVARLAGPTLLPIVFHVPTASWNSKLQMRHESGTGRRSMALQPIGPVACAMITGDEELAKKVLSKGLVNNEVRECALQRLYEKKGVSKWLLISATIGFLVAAGPVIGLKLLGFTAAGVAKGSLAAMIQSTFPLVGASTWFAWAQSAAATGSAFF</sequence>
<comment type="caution">
    <text evidence="2">The sequence shown here is derived from an EMBL/GenBank/DDBJ whole genome shotgun (WGS) entry which is preliminary data.</text>
</comment>
<dbReference type="Gene3D" id="6.10.110.10">
    <property type="match status" value="1"/>
</dbReference>
<proteinExistence type="predicted"/>
<evidence type="ECO:0000313" key="3">
    <source>
        <dbReference type="Proteomes" id="UP000649617"/>
    </source>
</evidence>
<dbReference type="InterPro" id="IPR038213">
    <property type="entry name" value="IFI6/IFI27-like_sf"/>
</dbReference>
<protein>
    <submittedName>
        <fullName evidence="2">Uncharacterized protein</fullName>
    </submittedName>
</protein>
<evidence type="ECO:0000313" key="2">
    <source>
        <dbReference type="EMBL" id="CAE7168442.1"/>
    </source>
</evidence>
<name>A0A812IQR8_SYMPI</name>
<dbReference type="OrthoDB" id="3068660at2759"/>
<organism evidence="2 3">
    <name type="scientific">Symbiodinium pilosum</name>
    <name type="common">Dinoflagellate</name>
    <dbReference type="NCBI Taxonomy" id="2952"/>
    <lineage>
        <taxon>Eukaryota</taxon>
        <taxon>Sar</taxon>
        <taxon>Alveolata</taxon>
        <taxon>Dinophyceae</taxon>
        <taxon>Suessiales</taxon>
        <taxon>Symbiodiniaceae</taxon>
        <taxon>Symbiodinium</taxon>
    </lineage>
</organism>
<dbReference type="AlphaFoldDB" id="A0A812IQR8"/>
<feature type="transmembrane region" description="Helical" evidence="1">
    <location>
        <begin position="96"/>
        <end position="118"/>
    </location>
</feature>